<gene>
    <name evidence="2" type="ORF">FWK35_00032222</name>
</gene>
<name>A0A6G0VY04_APHCR</name>
<evidence type="ECO:0000313" key="2">
    <source>
        <dbReference type="EMBL" id="KAF0713685.1"/>
    </source>
</evidence>
<dbReference type="OrthoDB" id="90756at2759"/>
<comment type="caution">
    <text evidence="2">The sequence shown here is derived from an EMBL/GenBank/DDBJ whole genome shotgun (WGS) entry which is preliminary data.</text>
</comment>
<dbReference type="AlphaFoldDB" id="A0A6G0VY04"/>
<reference evidence="2 3" key="1">
    <citation type="submission" date="2019-08" db="EMBL/GenBank/DDBJ databases">
        <title>Whole genome of Aphis craccivora.</title>
        <authorList>
            <person name="Voronova N.V."/>
            <person name="Shulinski R.S."/>
            <person name="Bandarenka Y.V."/>
            <person name="Zhorov D.G."/>
            <person name="Warner D."/>
        </authorList>
    </citation>
    <scope>NUCLEOTIDE SEQUENCE [LARGE SCALE GENOMIC DNA]</scope>
    <source>
        <strain evidence="2">180601</strain>
        <tissue evidence="2">Whole Body</tissue>
    </source>
</reference>
<feature type="domain" description="MULE transposase" evidence="1">
    <location>
        <begin position="178"/>
        <end position="274"/>
    </location>
</feature>
<proteinExistence type="predicted"/>
<dbReference type="InterPro" id="IPR018289">
    <property type="entry name" value="MULE_transposase_dom"/>
</dbReference>
<dbReference type="Proteomes" id="UP000478052">
    <property type="component" value="Unassembled WGS sequence"/>
</dbReference>
<evidence type="ECO:0000313" key="3">
    <source>
        <dbReference type="Proteomes" id="UP000478052"/>
    </source>
</evidence>
<accession>A0A6G0VY04</accession>
<dbReference type="Pfam" id="PF10551">
    <property type="entry name" value="MULE"/>
    <property type="match status" value="1"/>
</dbReference>
<sequence length="386" mass="44086">MFHNGYQYQNNGHKNGITYYKCAKAKEFFCAGTAKKNQDGSIVELKSHSNTHTRNINDEDNMVKIFRNSLKLRAKNENLPLKTIYDEEALRHQVAAGLYPWSTAESIMHFSRRSSLPSLPHTLHELSIKFDNGELLRYSCCGSSIFSGCVRDPEGKYSIILACPQLINTVLLHNITEVHADATFKVVPSNMGSQLLSIHCMIDNSSIPIAYALMESKSRNSYQCVLDFMKANLLPNLNPDIIITDFEPALRDSLLSSLGVRGTRVMGCWFHHNQAVWKKMTSYNYLATVNTNQYALKSLRMLMCLPLLPGAEIEQEFMLIKAYATNHNVPMPNLFNYYQSYWIRRVGVNVLSVNGVPRRTNNNIETFHNTLRYQFSVTHPNLWVFL</sequence>
<organism evidence="2 3">
    <name type="scientific">Aphis craccivora</name>
    <name type="common">Cowpea aphid</name>
    <dbReference type="NCBI Taxonomy" id="307492"/>
    <lineage>
        <taxon>Eukaryota</taxon>
        <taxon>Metazoa</taxon>
        <taxon>Ecdysozoa</taxon>
        <taxon>Arthropoda</taxon>
        <taxon>Hexapoda</taxon>
        <taxon>Insecta</taxon>
        <taxon>Pterygota</taxon>
        <taxon>Neoptera</taxon>
        <taxon>Paraneoptera</taxon>
        <taxon>Hemiptera</taxon>
        <taxon>Sternorrhyncha</taxon>
        <taxon>Aphidomorpha</taxon>
        <taxon>Aphidoidea</taxon>
        <taxon>Aphididae</taxon>
        <taxon>Aphidini</taxon>
        <taxon>Aphis</taxon>
        <taxon>Aphis</taxon>
    </lineage>
</organism>
<dbReference type="EMBL" id="VUJU01010595">
    <property type="protein sequence ID" value="KAF0713685.1"/>
    <property type="molecule type" value="Genomic_DNA"/>
</dbReference>
<evidence type="ECO:0000259" key="1">
    <source>
        <dbReference type="Pfam" id="PF10551"/>
    </source>
</evidence>
<protein>
    <recommendedName>
        <fullName evidence="1">MULE transposase domain-containing protein</fullName>
    </recommendedName>
</protein>
<feature type="non-terminal residue" evidence="2">
    <location>
        <position position="386"/>
    </location>
</feature>
<keyword evidence="3" id="KW-1185">Reference proteome</keyword>